<comment type="caution">
    <text evidence="1">The sequence shown here is derived from an EMBL/GenBank/DDBJ whole genome shotgun (WGS) entry which is preliminary data.</text>
</comment>
<dbReference type="Proteomes" id="UP000789366">
    <property type="component" value="Unassembled WGS sequence"/>
</dbReference>
<evidence type="ECO:0000313" key="2">
    <source>
        <dbReference type="Proteomes" id="UP000789366"/>
    </source>
</evidence>
<evidence type="ECO:0000313" key="1">
    <source>
        <dbReference type="EMBL" id="CAG8469592.1"/>
    </source>
</evidence>
<proteinExistence type="predicted"/>
<gene>
    <name evidence="1" type="ORF">SPELUC_LOCUS1631</name>
</gene>
<sequence length="187" mass="21539">MDPASIQVPFPPRVSVSRLVEKRLQTPAHSKSPNSFFIYRGAFLDEVRTRNCKVKMTDISPIISASWKRQPLFVKNAYKGIAQEVERLSIELRQNAKISAARKRHIVVQPLEETRSTIMSQNPSFNIQTPYENYGNLVSNQPLDFTGFSTFFPNHNQPHQVILQTPVEYHFNDYSNDYSINPNNPPY</sequence>
<keyword evidence="2" id="KW-1185">Reference proteome</keyword>
<dbReference type="EMBL" id="CAJVPW010000918">
    <property type="protein sequence ID" value="CAG8469592.1"/>
    <property type="molecule type" value="Genomic_DNA"/>
</dbReference>
<accession>A0ACA9KF02</accession>
<name>A0ACA9KF02_9GLOM</name>
<protein>
    <submittedName>
        <fullName evidence="1">5663_t:CDS:1</fullName>
    </submittedName>
</protein>
<organism evidence="1 2">
    <name type="scientific">Cetraspora pellucida</name>
    <dbReference type="NCBI Taxonomy" id="1433469"/>
    <lineage>
        <taxon>Eukaryota</taxon>
        <taxon>Fungi</taxon>
        <taxon>Fungi incertae sedis</taxon>
        <taxon>Mucoromycota</taxon>
        <taxon>Glomeromycotina</taxon>
        <taxon>Glomeromycetes</taxon>
        <taxon>Diversisporales</taxon>
        <taxon>Gigasporaceae</taxon>
        <taxon>Cetraspora</taxon>
    </lineage>
</organism>
<reference evidence="1" key="1">
    <citation type="submission" date="2021-06" db="EMBL/GenBank/DDBJ databases">
        <authorList>
            <person name="Kallberg Y."/>
            <person name="Tangrot J."/>
            <person name="Rosling A."/>
        </authorList>
    </citation>
    <scope>NUCLEOTIDE SEQUENCE</scope>
    <source>
        <strain evidence="1">28 12/20/2015</strain>
    </source>
</reference>